<feature type="domain" description="PucR C-terminal helix-turn-helix" evidence="1">
    <location>
        <begin position="233"/>
        <end position="290"/>
    </location>
</feature>
<reference evidence="2" key="1">
    <citation type="submission" date="2022-07" db="EMBL/GenBank/DDBJ databases">
        <authorList>
            <person name="Li W.-J."/>
            <person name="Deng Q.-Q."/>
        </authorList>
    </citation>
    <scope>NUCLEOTIDE SEQUENCE</scope>
    <source>
        <strain evidence="2">SYSU M60031</strain>
    </source>
</reference>
<sequence length="295" mass="33733">MIDKLRQHYGQAVVTEAAAGRRESYHWYSDPHNQIIGIEKGTLSPQEEALLQVFLTPVALEDVYRSPEQQLWQRLLFGQEEAALSALQPSVKKVRFLHFSLKEPFFEKQALEEALKGLLETAFVMAWQDHSQGVIVETYSYDEEIAIESDAFETLVSDFFITPHVLVGRLLPVNSALPAAFRYEQFCFGIAKTHLRRQHMYRLEDALPYLFLAGHAGEAADFMLQTVKDEKDLLATVRAYLDCNMNVSLAAKQLYMHRNSVLYRVDKFIEKTGIDIKSFRGAVSVYMAILFTEAK</sequence>
<dbReference type="PANTHER" id="PTHR33744:SF15">
    <property type="entry name" value="CARBOHYDRATE DIACID REGULATOR"/>
    <property type="match status" value="1"/>
</dbReference>
<dbReference type="AlphaFoldDB" id="A0AA42BS82"/>
<dbReference type="Gene3D" id="1.10.10.2840">
    <property type="entry name" value="PucR C-terminal helix-turn-helix domain"/>
    <property type="match status" value="1"/>
</dbReference>
<organism evidence="2 3">
    <name type="scientific">Ectobacillus ponti</name>
    <dbReference type="NCBI Taxonomy" id="2961894"/>
    <lineage>
        <taxon>Bacteria</taxon>
        <taxon>Bacillati</taxon>
        <taxon>Bacillota</taxon>
        <taxon>Bacilli</taxon>
        <taxon>Bacillales</taxon>
        <taxon>Bacillaceae</taxon>
        <taxon>Ectobacillus</taxon>
    </lineage>
</organism>
<name>A0AA42BS82_9BACI</name>
<comment type="caution">
    <text evidence="2">The sequence shown here is derived from an EMBL/GenBank/DDBJ whole genome shotgun (WGS) entry which is preliminary data.</text>
</comment>
<keyword evidence="3" id="KW-1185">Reference proteome</keyword>
<proteinExistence type="predicted"/>
<dbReference type="InterPro" id="IPR051448">
    <property type="entry name" value="CdaR-like_regulators"/>
</dbReference>
<evidence type="ECO:0000259" key="1">
    <source>
        <dbReference type="Pfam" id="PF13556"/>
    </source>
</evidence>
<dbReference type="InterPro" id="IPR025736">
    <property type="entry name" value="PucR_C-HTH_dom"/>
</dbReference>
<dbReference type="Proteomes" id="UP001156102">
    <property type="component" value="Unassembled WGS sequence"/>
</dbReference>
<evidence type="ECO:0000313" key="2">
    <source>
        <dbReference type="EMBL" id="MCP8968173.1"/>
    </source>
</evidence>
<evidence type="ECO:0000313" key="3">
    <source>
        <dbReference type="Proteomes" id="UP001156102"/>
    </source>
</evidence>
<accession>A0AA42BS82</accession>
<dbReference type="InterPro" id="IPR042070">
    <property type="entry name" value="PucR_C-HTH_sf"/>
</dbReference>
<dbReference type="Pfam" id="PF13556">
    <property type="entry name" value="HTH_30"/>
    <property type="match status" value="1"/>
</dbReference>
<gene>
    <name evidence="2" type="ORF">NK662_06425</name>
</gene>
<dbReference type="RefSeq" id="WP_254758092.1">
    <property type="nucleotide sequence ID" value="NZ_JANCLT010000003.1"/>
</dbReference>
<dbReference type="PANTHER" id="PTHR33744">
    <property type="entry name" value="CARBOHYDRATE DIACID REGULATOR"/>
    <property type="match status" value="1"/>
</dbReference>
<dbReference type="EMBL" id="JANCLT010000003">
    <property type="protein sequence ID" value="MCP8968173.1"/>
    <property type="molecule type" value="Genomic_DNA"/>
</dbReference>
<protein>
    <submittedName>
        <fullName evidence="2">Helix-turn-helix domain-containing protein</fullName>
    </submittedName>
</protein>